<dbReference type="PRINTS" id="PR00081">
    <property type="entry name" value="GDHRDH"/>
</dbReference>
<dbReference type="PRINTS" id="PR00080">
    <property type="entry name" value="SDRFAMILY"/>
</dbReference>
<dbReference type="Pfam" id="PF00106">
    <property type="entry name" value="adh_short"/>
    <property type="match status" value="1"/>
</dbReference>
<dbReference type="AlphaFoldDB" id="A0AAU7TKZ5"/>
<dbReference type="CDD" id="cd05233">
    <property type="entry name" value="SDR_c"/>
    <property type="match status" value="1"/>
</dbReference>
<dbReference type="PANTHER" id="PTHR43477:SF1">
    <property type="entry name" value="DIHYDROANTICAPSIN 7-DEHYDROGENASE"/>
    <property type="match status" value="1"/>
</dbReference>
<dbReference type="EMBL" id="CP158165">
    <property type="protein sequence ID" value="XBV27394.1"/>
    <property type="molecule type" value="Genomic_DNA"/>
</dbReference>
<reference evidence="5" key="1">
    <citation type="submission" date="2024-06" db="EMBL/GenBank/DDBJ databases">
        <title>Kribbella sp. strain HUAS MG21 genome sequences.</title>
        <authorList>
            <person name="Mo P."/>
        </authorList>
    </citation>
    <scope>NUCLEOTIDE SEQUENCE</scope>
    <source>
        <strain evidence="5">HUAS MG21</strain>
    </source>
</reference>
<protein>
    <submittedName>
        <fullName evidence="5">SDR family oxidoreductase</fullName>
    </submittedName>
</protein>
<proteinExistence type="inferred from homology"/>
<gene>
    <name evidence="5" type="ORF">ABN611_13395</name>
</gene>
<dbReference type="PROSITE" id="PS00061">
    <property type="entry name" value="ADH_SHORT"/>
    <property type="match status" value="1"/>
</dbReference>
<keyword evidence="2" id="KW-0560">Oxidoreductase</keyword>
<dbReference type="SUPFAM" id="SSF51735">
    <property type="entry name" value="NAD(P)-binding Rossmann-fold domains"/>
    <property type="match status" value="1"/>
</dbReference>
<organism evidence="5">
    <name type="scientific">Kribbella sp. HUAS MG21</name>
    <dbReference type="NCBI Taxonomy" id="3160966"/>
    <lineage>
        <taxon>Bacteria</taxon>
        <taxon>Bacillati</taxon>
        <taxon>Actinomycetota</taxon>
        <taxon>Actinomycetes</taxon>
        <taxon>Propionibacteriales</taxon>
        <taxon>Kribbellaceae</taxon>
        <taxon>Kribbella</taxon>
    </lineage>
</organism>
<sequence>MALESGPRTVVVTGGAAGIGRGAVERFVAAGDHVVALDRDAEALSALESALNSPTPVPTGAEQQPAVDAGGARGSAVHGGDGQEPTGLPGGADAGATPSSAVLGGRVTGVQVDVSDRAALASVAEEIGAVDVLVCAAGVQRYGTVVDTPWNVYDEVMAVNVGGVFFACQAFVPKLPRGGSVVVVASVQAYAAQTSVAAYSMGKGALLSLVRAMAVDHAPDGIRVNAVCPGSVDTPMLRTSAAQFAGGRTTDEVVAEWGRSHPLGRVATPGEVAEVIYFLSSSAASFVTGADVKVDGGLTAGLAVALPEDAK</sequence>
<dbReference type="InterPro" id="IPR051122">
    <property type="entry name" value="SDR_DHRS6-like"/>
</dbReference>
<dbReference type="InterPro" id="IPR002347">
    <property type="entry name" value="SDR_fam"/>
</dbReference>
<feature type="region of interest" description="Disordered" evidence="4">
    <location>
        <begin position="51"/>
        <end position="95"/>
    </location>
</feature>
<evidence type="ECO:0000313" key="5">
    <source>
        <dbReference type="EMBL" id="XBV27394.1"/>
    </source>
</evidence>
<evidence type="ECO:0000256" key="3">
    <source>
        <dbReference type="RuleBase" id="RU000363"/>
    </source>
</evidence>
<accession>A0AAU7TKZ5</accession>
<feature type="compositionally biased region" description="Gly residues" evidence="4">
    <location>
        <begin position="71"/>
        <end position="93"/>
    </location>
</feature>
<comment type="similarity">
    <text evidence="1 3">Belongs to the short-chain dehydrogenases/reductases (SDR) family.</text>
</comment>
<evidence type="ECO:0000256" key="1">
    <source>
        <dbReference type="ARBA" id="ARBA00006484"/>
    </source>
</evidence>
<dbReference type="Gene3D" id="3.40.50.720">
    <property type="entry name" value="NAD(P)-binding Rossmann-like Domain"/>
    <property type="match status" value="1"/>
</dbReference>
<evidence type="ECO:0000256" key="2">
    <source>
        <dbReference type="ARBA" id="ARBA00023002"/>
    </source>
</evidence>
<evidence type="ECO:0000256" key="4">
    <source>
        <dbReference type="SAM" id="MobiDB-lite"/>
    </source>
</evidence>
<dbReference type="PANTHER" id="PTHR43477">
    <property type="entry name" value="DIHYDROANTICAPSIN 7-DEHYDROGENASE"/>
    <property type="match status" value="1"/>
</dbReference>
<dbReference type="Pfam" id="PF13561">
    <property type="entry name" value="adh_short_C2"/>
    <property type="match status" value="1"/>
</dbReference>
<dbReference type="InterPro" id="IPR020904">
    <property type="entry name" value="Sc_DH/Rdtase_CS"/>
</dbReference>
<dbReference type="InterPro" id="IPR036291">
    <property type="entry name" value="NAD(P)-bd_dom_sf"/>
</dbReference>
<dbReference type="RefSeq" id="WP_350280180.1">
    <property type="nucleotide sequence ID" value="NZ_CP158165.1"/>
</dbReference>
<name>A0AAU7TKZ5_9ACTN</name>
<dbReference type="GO" id="GO:0016491">
    <property type="term" value="F:oxidoreductase activity"/>
    <property type="evidence" value="ECO:0007669"/>
    <property type="project" value="UniProtKB-KW"/>
</dbReference>